<keyword evidence="3" id="KW-1185">Reference proteome</keyword>
<dbReference type="AlphaFoldDB" id="A0A177TU68"/>
<evidence type="ECO:0000256" key="1">
    <source>
        <dbReference type="SAM" id="MobiDB-lite"/>
    </source>
</evidence>
<reference evidence="2" key="2">
    <citation type="journal article" date="2019" name="IMA Fungus">
        <title>Genome sequencing and comparison of five Tilletia species to identify candidate genes for the detection of regulated species infecting wheat.</title>
        <authorList>
            <person name="Nguyen H.D.T."/>
            <person name="Sultana T."/>
            <person name="Kesanakurti P."/>
            <person name="Hambleton S."/>
        </authorList>
    </citation>
    <scope>NUCLEOTIDE SEQUENCE</scope>
    <source>
        <strain evidence="2">DAOMC 236416</strain>
    </source>
</reference>
<gene>
    <name evidence="2" type="ORF">A4X13_0g7778</name>
</gene>
<sequence>MTPPRYMSNTWNDDLVAMIEHFRDNRKVPAKAWEHHIVITALGRRSIFQALTSVRARAIANAGASDDRPTQDTTPSNKTTDIIATNNTDGDGNILGPMVFMEQE</sequence>
<dbReference type="Proteomes" id="UP000077521">
    <property type="component" value="Unassembled WGS sequence"/>
</dbReference>
<organism evidence="2 3">
    <name type="scientific">Tilletia indica</name>
    <dbReference type="NCBI Taxonomy" id="43049"/>
    <lineage>
        <taxon>Eukaryota</taxon>
        <taxon>Fungi</taxon>
        <taxon>Dikarya</taxon>
        <taxon>Basidiomycota</taxon>
        <taxon>Ustilaginomycotina</taxon>
        <taxon>Exobasidiomycetes</taxon>
        <taxon>Tilletiales</taxon>
        <taxon>Tilletiaceae</taxon>
        <taxon>Tilletia</taxon>
    </lineage>
</organism>
<name>A0A177TU68_9BASI</name>
<feature type="compositionally biased region" description="Polar residues" evidence="1">
    <location>
        <begin position="71"/>
        <end position="90"/>
    </location>
</feature>
<dbReference type="EMBL" id="LWDF02001073">
    <property type="protein sequence ID" value="KAE8240489.1"/>
    <property type="molecule type" value="Genomic_DNA"/>
</dbReference>
<comment type="caution">
    <text evidence="2">The sequence shown here is derived from an EMBL/GenBank/DDBJ whole genome shotgun (WGS) entry which is preliminary data.</text>
</comment>
<protein>
    <submittedName>
        <fullName evidence="2">Uncharacterized protein</fullName>
    </submittedName>
</protein>
<evidence type="ECO:0000313" key="2">
    <source>
        <dbReference type="EMBL" id="KAE8240489.1"/>
    </source>
</evidence>
<evidence type="ECO:0000313" key="3">
    <source>
        <dbReference type="Proteomes" id="UP000077521"/>
    </source>
</evidence>
<proteinExistence type="predicted"/>
<reference evidence="2" key="1">
    <citation type="submission" date="2016-04" db="EMBL/GenBank/DDBJ databases">
        <authorList>
            <person name="Nguyen H.D."/>
            <person name="Samba Siva P."/>
            <person name="Cullis J."/>
            <person name="Levesque C.A."/>
            <person name="Hambleton S."/>
        </authorList>
    </citation>
    <scope>NUCLEOTIDE SEQUENCE</scope>
    <source>
        <strain evidence="2">DAOMC 236416</strain>
    </source>
</reference>
<feature type="region of interest" description="Disordered" evidence="1">
    <location>
        <begin position="61"/>
        <end position="95"/>
    </location>
</feature>
<accession>A0A177TU68</accession>